<evidence type="ECO:0000256" key="1">
    <source>
        <dbReference type="SAM" id="Coils"/>
    </source>
</evidence>
<keyword evidence="6" id="KW-1185">Reference proteome</keyword>
<feature type="region of interest" description="Disordered" evidence="2">
    <location>
        <begin position="682"/>
        <end position="711"/>
    </location>
</feature>
<feature type="region of interest" description="Disordered" evidence="2">
    <location>
        <begin position="604"/>
        <end position="630"/>
    </location>
</feature>
<dbReference type="GO" id="GO:0019901">
    <property type="term" value="F:protein kinase binding"/>
    <property type="evidence" value="ECO:0007669"/>
    <property type="project" value="TreeGrafter"/>
</dbReference>
<sequence>MLYVFRVDIGETYTFETDLAFQDVKTLKSTIEHEHGILSSKQILIINGGELLDDDAVQVCMKTRETCAGTEENPIYLLDKSHLERSLPLQISLTSSSIPILDDATVQQWLSMPSTYETIVQRADTAQNFNKYAQKIIQNCGKFIRDQQAQYQGWMAVIANIEDTLSSFSLNRNSFNRLYQNYLSERPSYLELFQSLPRAIKILHQLKLPYQLITLIDNSGGINYKSTISSSTSSSSISSVTTSTNHSPQNDNDTQTRGDMTLFEWITAQLANMKIDDIIHGCINFIDGCSDELLSSLNVEIDTLFKKISNHELKHMVGIEERFALLQNELTNAKRLQHEQKDCADYLISQRQRFSSNIGNQRDWALIKDISGIHAQNLIEISKRHKKLIDIEKKIRKSKQEIIDQLHRRFKNLMLLQRNLVDYDTKLSVYTHKLNRTRKTLAFLQQLNQAPNLYYLFLNECIRRKQYSNIFNQFSETIYYETKNIYNDEISKREQFIKQYEPHFLFNLLPALKILPTFFIKEPLPLLDINLPNITSNELDQLFEEFPEIRQQNNENTPVDYITNLASLIRCTQIFHQEEYPTPTIPLSVFIPLTTTMINEDIQKQIPSPTTSSSRSTVIRSSSTSDVESPNELLLTQTLISEDQLKQIINENIIQKINENQSNIEQEDKNDETPTEKEILSITKSSSENQLNETSAISTTTTNTTSNNEEEDDYVQCTLEAVYTSTEMAVSPPHRPCASQQTDNEYAHSIRNDFISLKNQYEQTNKIQHDYLLNYHEIILKIITNLQQSNNQYQEQIEQLRSEINNYIQDNETLKIQYDVNEQIKQELTSKYEILVNNFDEFRRTSEIEKSEIVKALQSDFDFEIEKSSNEQDKNEILTTTIDIQTDQLITFDKQTSIILTTENQLIQTNQIEFNNQSIQTSLDDNDEIIHRLTTKDQQKQFNLAIQRAVVNATDVQKKQIGFLEQQLEDKRLKITKLKECIKKLQNFYASSISSPTLIPSITKSVMTTSNDDEQQLNKDEKNHLSDEINNRATFIKRSEPISMPSTFLVQSMLAAGNAATSPKTEQPTVNNILMDTCFKASPGESSNAVELYTPFAASPPNPITIPLSTQTTVPICSVVSSSPIVSSTSCISTLTTNSSPQAAPIAFFTVNRSDHVIIFFDTIYQQYRIFTYLPTLHFIHSDCYELFNIQQKQNFNQQINNNTNVIDSISTDNGKNSTNIPSLINTSMINSTLIGNNGLNPSTTPFLGQVTDKEYCQAKKPNNRFNVQLGTKFYRVRVKPWKPTISSSPN</sequence>
<proteinExistence type="predicted"/>
<feature type="coiled-coil region" evidence="1">
    <location>
        <begin position="783"/>
        <end position="817"/>
    </location>
</feature>
<feature type="compositionally biased region" description="Polar residues" evidence="2">
    <location>
        <begin position="245"/>
        <end position="256"/>
    </location>
</feature>
<evidence type="ECO:0008006" key="7">
    <source>
        <dbReference type="Google" id="ProtNLM"/>
    </source>
</evidence>
<name>A0A814D8G2_9BILA</name>
<dbReference type="GO" id="GO:0061723">
    <property type="term" value="P:glycophagy"/>
    <property type="evidence" value="ECO:0007669"/>
    <property type="project" value="TreeGrafter"/>
</dbReference>
<dbReference type="GO" id="GO:0061709">
    <property type="term" value="P:reticulophagy"/>
    <property type="evidence" value="ECO:0007669"/>
    <property type="project" value="TreeGrafter"/>
</dbReference>
<dbReference type="Proteomes" id="UP000663854">
    <property type="component" value="Unassembled WGS sequence"/>
</dbReference>
<keyword evidence="1" id="KW-0175">Coiled coil</keyword>
<comment type="caution">
    <text evidence="3">The sequence shown here is derived from an EMBL/GenBank/DDBJ whole genome shotgun (WGS) entry which is preliminary data.</text>
</comment>
<evidence type="ECO:0000313" key="5">
    <source>
        <dbReference type="Proteomes" id="UP000663854"/>
    </source>
</evidence>
<dbReference type="GO" id="GO:1990316">
    <property type="term" value="C:Atg1/ULK1 kinase complex"/>
    <property type="evidence" value="ECO:0007669"/>
    <property type="project" value="TreeGrafter"/>
</dbReference>
<gene>
    <name evidence="4" type="ORF">JXQ802_LOCUS24353</name>
    <name evidence="3" type="ORF">PYM288_LOCUS12115</name>
</gene>
<dbReference type="EMBL" id="CAJNOL010000788">
    <property type="protein sequence ID" value="CAF1199807.1"/>
    <property type="molecule type" value="Genomic_DNA"/>
</dbReference>
<feature type="region of interest" description="Disordered" evidence="2">
    <location>
        <begin position="230"/>
        <end position="256"/>
    </location>
</feature>
<dbReference type="Proteomes" id="UP000663870">
    <property type="component" value="Unassembled WGS sequence"/>
</dbReference>
<dbReference type="GO" id="GO:0000422">
    <property type="term" value="P:autophagy of mitochondrion"/>
    <property type="evidence" value="ECO:0007669"/>
    <property type="project" value="TreeGrafter"/>
</dbReference>
<organism evidence="3 5">
    <name type="scientific">Rotaria sordida</name>
    <dbReference type="NCBI Taxonomy" id="392033"/>
    <lineage>
        <taxon>Eukaryota</taxon>
        <taxon>Metazoa</taxon>
        <taxon>Spiralia</taxon>
        <taxon>Gnathifera</taxon>
        <taxon>Rotifera</taxon>
        <taxon>Eurotatoria</taxon>
        <taxon>Bdelloidea</taxon>
        <taxon>Philodinida</taxon>
        <taxon>Philodinidae</taxon>
        <taxon>Rotaria</taxon>
    </lineage>
</organism>
<protein>
    <recommendedName>
        <fullName evidence="7">Ubiquitin-like domain-containing protein</fullName>
    </recommendedName>
</protein>
<dbReference type="Gene3D" id="3.10.20.90">
    <property type="entry name" value="Phosphatidylinositol 3-kinase Catalytic Subunit, Chain A, domain 1"/>
    <property type="match status" value="1"/>
</dbReference>
<reference evidence="3" key="1">
    <citation type="submission" date="2021-02" db="EMBL/GenBank/DDBJ databases">
        <authorList>
            <person name="Nowell W R."/>
        </authorList>
    </citation>
    <scope>NUCLEOTIDE SEQUENCE</scope>
</reference>
<dbReference type="EMBL" id="CAJNOH010000219">
    <property type="protein sequence ID" value="CAF0950865.1"/>
    <property type="molecule type" value="Genomic_DNA"/>
</dbReference>
<dbReference type="GO" id="GO:0000045">
    <property type="term" value="P:autophagosome assembly"/>
    <property type="evidence" value="ECO:0007669"/>
    <property type="project" value="InterPro"/>
</dbReference>
<dbReference type="PANTHER" id="PTHR13222:SF1">
    <property type="entry name" value="RB1-INDUCIBLE COILED-COIL PROTEIN 1"/>
    <property type="match status" value="1"/>
</dbReference>
<dbReference type="GO" id="GO:0034727">
    <property type="term" value="P:piecemeal microautophagy of the nucleus"/>
    <property type="evidence" value="ECO:0007669"/>
    <property type="project" value="TreeGrafter"/>
</dbReference>
<dbReference type="CDD" id="cd17060">
    <property type="entry name" value="Ubl_RB1CC1"/>
    <property type="match status" value="1"/>
</dbReference>
<evidence type="ECO:0000313" key="6">
    <source>
        <dbReference type="Proteomes" id="UP000663870"/>
    </source>
</evidence>
<evidence type="ECO:0000256" key="2">
    <source>
        <dbReference type="SAM" id="MobiDB-lite"/>
    </source>
</evidence>
<feature type="compositionally biased region" description="Low complexity" evidence="2">
    <location>
        <begin position="230"/>
        <end position="244"/>
    </location>
</feature>
<feature type="compositionally biased region" description="Low complexity" evidence="2">
    <location>
        <begin position="692"/>
        <end position="707"/>
    </location>
</feature>
<evidence type="ECO:0000313" key="3">
    <source>
        <dbReference type="EMBL" id="CAF0950865.1"/>
    </source>
</evidence>
<feature type="compositionally biased region" description="Polar residues" evidence="2">
    <location>
        <begin position="682"/>
        <end position="691"/>
    </location>
</feature>
<dbReference type="InterPro" id="IPR040040">
    <property type="entry name" value="ATG11"/>
</dbReference>
<evidence type="ECO:0000313" key="4">
    <source>
        <dbReference type="EMBL" id="CAF1199807.1"/>
    </source>
</evidence>
<dbReference type="GO" id="GO:0034517">
    <property type="term" value="P:ribophagy"/>
    <property type="evidence" value="ECO:0007669"/>
    <property type="project" value="TreeGrafter"/>
</dbReference>
<accession>A0A814D8G2</accession>
<dbReference type="PANTHER" id="PTHR13222">
    <property type="entry name" value="RB1-INDUCIBLE COILED-COIL"/>
    <property type="match status" value="1"/>
</dbReference>
<feature type="compositionally biased region" description="Low complexity" evidence="2">
    <location>
        <begin position="606"/>
        <end position="625"/>
    </location>
</feature>
<dbReference type="GO" id="GO:0060090">
    <property type="term" value="F:molecular adaptor activity"/>
    <property type="evidence" value="ECO:0007669"/>
    <property type="project" value="TreeGrafter"/>
</dbReference>
<dbReference type="GO" id="GO:0034045">
    <property type="term" value="C:phagophore assembly site membrane"/>
    <property type="evidence" value="ECO:0007669"/>
    <property type="project" value="TreeGrafter"/>
</dbReference>